<accession>A0AAQ3JV19</accession>
<dbReference type="SMART" id="SM00731">
    <property type="entry name" value="SprT"/>
    <property type="match status" value="1"/>
</dbReference>
<feature type="domain" description="SprT-like" evidence="2">
    <location>
        <begin position="33"/>
        <end position="173"/>
    </location>
</feature>
<evidence type="ECO:0000313" key="4">
    <source>
        <dbReference type="Proteomes" id="UP001327560"/>
    </source>
</evidence>
<dbReference type="PANTHER" id="PTHR21220">
    <property type="entry name" value="DNA-DEPENDENT METALLOPROTEASE SPRTN"/>
    <property type="match status" value="1"/>
</dbReference>
<name>A0AAQ3JV19_9LILI</name>
<protein>
    <submittedName>
        <fullName evidence="3">SprT-like domain-containing protein Spartan isoform X2</fullName>
    </submittedName>
</protein>
<dbReference type="Proteomes" id="UP001327560">
    <property type="component" value="Chromosome 2"/>
</dbReference>
<gene>
    <name evidence="3" type="ORF">Cni_G05627</name>
</gene>
<feature type="compositionally biased region" description="Polar residues" evidence="1">
    <location>
        <begin position="307"/>
        <end position="320"/>
    </location>
</feature>
<dbReference type="GO" id="GO:0005634">
    <property type="term" value="C:nucleus"/>
    <property type="evidence" value="ECO:0007669"/>
    <property type="project" value="TreeGrafter"/>
</dbReference>
<keyword evidence="4" id="KW-1185">Reference proteome</keyword>
<dbReference type="GO" id="GO:0004222">
    <property type="term" value="F:metalloendopeptidase activity"/>
    <property type="evidence" value="ECO:0007669"/>
    <property type="project" value="InterPro"/>
</dbReference>
<organism evidence="3 4">
    <name type="scientific">Canna indica</name>
    <name type="common">Indian-shot</name>
    <dbReference type="NCBI Taxonomy" id="4628"/>
    <lineage>
        <taxon>Eukaryota</taxon>
        <taxon>Viridiplantae</taxon>
        <taxon>Streptophyta</taxon>
        <taxon>Embryophyta</taxon>
        <taxon>Tracheophyta</taxon>
        <taxon>Spermatophyta</taxon>
        <taxon>Magnoliopsida</taxon>
        <taxon>Liliopsida</taxon>
        <taxon>Zingiberales</taxon>
        <taxon>Cannaceae</taxon>
        <taxon>Canna</taxon>
    </lineage>
</organism>
<dbReference type="InterPro" id="IPR044245">
    <property type="entry name" value="Spartan"/>
</dbReference>
<dbReference type="PANTHER" id="PTHR21220:SF0">
    <property type="entry name" value="DNA-DEPENDENT METALLOPROTEASE SPRTN"/>
    <property type="match status" value="1"/>
</dbReference>
<feature type="region of interest" description="Disordered" evidence="1">
    <location>
        <begin position="307"/>
        <end position="329"/>
    </location>
</feature>
<reference evidence="3 4" key="1">
    <citation type="submission" date="2023-10" db="EMBL/GenBank/DDBJ databases">
        <title>Chromosome-scale genome assembly provides insights into flower coloration mechanisms of Canna indica.</title>
        <authorList>
            <person name="Li C."/>
        </authorList>
    </citation>
    <scope>NUCLEOTIDE SEQUENCE [LARGE SCALE GENOMIC DNA]</scope>
    <source>
        <tissue evidence="3">Flower</tissue>
    </source>
</reference>
<proteinExistence type="predicted"/>
<sequence length="329" mass="36504">MPTRSRRPSAASDSIDASEDATADAMPAAGQHADIHELFCHYNALYFRDCLGACAVSWSSSSRYTSNCYCYSNGGGCEIHLSEPLLKTCSADDLKNVLLHEMIHAFLWIEHSNSDRSDHGVSFQAMMNSINSSTSIDPQRPTGGYNVTVDHSLQKEQHRKRLRPICEMRGEVTISSVNKGPSASGSTKNLDPDECCDNPSCHQQSHKKLCFDNFMLEPSKFSDSKSIPKVTAVAKVCKEPRTSTSKEDICTRSKRLKPGKSNKECAAVIEWLGAFEDEESDDDIVPLVNKRSERRKKQKLLHDRLNQTAQIDGDTQQSLSPILMEISDG</sequence>
<dbReference type="InterPro" id="IPR006640">
    <property type="entry name" value="SprT-like_domain"/>
</dbReference>
<dbReference type="GO" id="GO:0003697">
    <property type="term" value="F:single-stranded DNA binding"/>
    <property type="evidence" value="ECO:0007669"/>
    <property type="project" value="InterPro"/>
</dbReference>
<dbReference type="AlphaFoldDB" id="A0AAQ3JV19"/>
<dbReference type="GO" id="GO:0006974">
    <property type="term" value="P:DNA damage response"/>
    <property type="evidence" value="ECO:0007669"/>
    <property type="project" value="InterPro"/>
</dbReference>
<feature type="region of interest" description="Disordered" evidence="1">
    <location>
        <begin position="1"/>
        <end position="23"/>
    </location>
</feature>
<evidence type="ECO:0000256" key="1">
    <source>
        <dbReference type="SAM" id="MobiDB-lite"/>
    </source>
</evidence>
<evidence type="ECO:0000259" key="2">
    <source>
        <dbReference type="SMART" id="SM00731"/>
    </source>
</evidence>
<dbReference type="EMBL" id="CP136891">
    <property type="protein sequence ID" value="WOK96919.1"/>
    <property type="molecule type" value="Genomic_DNA"/>
</dbReference>
<dbReference type="GO" id="GO:0031593">
    <property type="term" value="F:polyubiquitin modification-dependent protein binding"/>
    <property type="evidence" value="ECO:0007669"/>
    <property type="project" value="TreeGrafter"/>
</dbReference>
<dbReference type="Pfam" id="PF10263">
    <property type="entry name" value="SprT-like"/>
    <property type="match status" value="1"/>
</dbReference>
<evidence type="ECO:0000313" key="3">
    <source>
        <dbReference type="EMBL" id="WOK96919.1"/>
    </source>
</evidence>